<dbReference type="PROSITE" id="PS51186">
    <property type="entry name" value="GNAT"/>
    <property type="match status" value="1"/>
</dbReference>
<dbReference type="InterPro" id="IPR050832">
    <property type="entry name" value="Bact_Acetyltransf"/>
</dbReference>
<dbReference type="InterPro" id="IPR016181">
    <property type="entry name" value="Acyl_CoA_acyltransferase"/>
</dbReference>
<protein>
    <submittedName>
        <fullName evidence="4">GNAT family N-acetyltransferase</fullName>
    </submittedName>
</protein>
<feature type="domain" description="N-acetyltransferase" evidence="3">
    <location>
        <begin position="4"/>
        <end position="150"/>
    </location>
</feature>
<evidence type="ECO:0000313" key="4">
    <source>
        <dbReference type="EMBL" id="WDM41800.1"/>
    </source>
</evidence>
<dbReference type="SUPFAM" id="SSF55729">
    <property type="entry name" value="Acyl-CoA N-acyltransferases (Nat)"/>
    <property type="match status" value="1"/>
</dbReference>
<dbReference type="InterPro" id="IPR000182">
    <property type="entry name" value="GNAT_dom"/>
</dbReference>
<dbReference type="CDD" id="cd04301">
    <property type="entry name" value="NAT_SF"/>
    <property type="match status" value="1"/>
</dbReference>
<dbReference type="EMBL" id="CP078075">
    <property type="protein sequence ID" value="WDM41800.1"/>
    <property type="molecule type" value="Genomic_DNA"/>
</dbReference>
<evidence type="ECO:0000259" key="3">
    <source>
        <dbReference type="PROSITE" id="PS51186"/>
    </source>
</evidence>
<dbReference type="RefSeq" id="WP_282215648.1">
    <property type="nucleotide sequence ID" value="NZ_BAAAUN010000001.1"/>
</dbReference>
<evidence type="ECO:0000313" key="5">
    <source>
        <dbReference type="Proteomes" id="UP001215097"/>
    </source>
</evidence>
<name>A0ABY7XI75_MICLT</name>
<keyword evidence="1" id="KW-0808">Transferase</keyword>
<reference evidence="4 5" key="1">
    <citation type="submission" date="2021-06" db="EMBL/GenBank/DDBJ databases">
        <title>Genome-based taxonomic framework of Microbacterium strains isolated from marine environment, the description of four new species and reclassification of four preexisting species.</title>
        <authorList>
            <person name="Lee S.D."/>
            <person name="Kim S.-M."/>
            <person name="Byeon Y.-S."/>
            <person name="Yang H.L."/>
            <person name="Kim I.S."/>
        </authorList>
    </citation>
    <scope>NUCLEOTIDE SEQUENCE [LARGE SCALE GENOMIC DNA]</scope>
    <source>
        <strain evidence="4 5">KACC 14465</strain>
    </source>
</reference>
<dbReference type="Pfam" id="PF13673">
    <property type="entry name" value="Acetyltransf_10"/>
    <property type="match status" value="1"/>
</dbReference>
<evidence type="ECO:0000256" key="1">
    <source>
        <dbReference type="ARBA" id="ARBA00022679"/>
    </source>
</evidence>
<proteinExistence type="predicted"/>
<organism evidence="4 5">
    <name type="scientific">Microbacterium luteolum</name>
    <name type="common">Aureobacterium luteolum</name>
    <dbReference type="NCBI Taxonomy" id="69367"/>
    <lineage>
        <taxon>Bacteria</taxon>
        <taxon>Bacillati</taxon>
        <taxon>Actinomycetota</taxon>
        <taxon>Actinomycetes</taxon>
        <taxon>Micrococcales</taxon>
        <taxon>Microbacteriaceae</taxon>
        <taxon>Microbacterium</taxon>
    </lineage>
</organism>
<evidence type="ECO:0000256" key="2">
    <source>
        <dbReference type="ARBA" id="ARBA00023315"/>
    </source>
</evidence>
<accession>A0ABY7XI75</accession>
<keyword evidence="2" id="KW-0012">Acyltransferase</keyword>
<dbReference type="Proteomes" id="UP001215097">
    <property type="component" value="Chromosome"/>
</dbReference>
<sequence length="154" mass="16587">MSDLHIRRAQSEEHEEISALALRSKGYWGYSAEFLEACRAELTFDATTCGSGLMWVVAQDDTVLGFSLLRGESNDGELSALFVDPSAIGTGCGRMLLEHTLHAARAAGFTHLELDADPGAESFYLRFGARRIGTSPSGSIPGRELPRLAIALAE</sequence>
<keyword evidence="5" id="KW-1185">Reference proteome</keyword>
<dbReference type="Gene3D" id="3.40.630.30">
    <property type="match status" value="1"/>
</dbReference>
<gene>
    <name evidence="4" type="ORF">KV395_00310</name>
</gene>
<dbReference type="PANTHER" id="PTHR43877">
    <property type="entry name" value="AMINOALKYLPHOSPHONATE N-ACETYLTRANSFERASE-RELATED-RELATED"/>
    <property type="match status" value="1"/>
</dbReference>
<dbReference type="PANTHER" id="PTHR43877:SF1">
    <property type="entry name" value="ACETYLTRANSFERASE"/>
    <property type="match status" value="1"/>
</dbReference>